<dbReference type="STRING" id="1123349.SAMN02744037_01279"/>
<organism evidence="3 4">
    <name type="scientific">Tepidibacter formicigenes DSM 15518</name>
    <dbReference type="NCBI Taxonomy" id="1123349"/>
    <lineage>
        <taxon>Bacteria</taxon>
        <taxon>Bacillati</taxon>
        <taxon>Bacillota</taxon>
        <taxon>Clostridia</taxon>
        <taxon>Peptostreptococcales</taxon>
        <taxon>Peptostreptococcaceae</taxon>
        <taxon>Tepidibacter</taxon>
    </lineage>
</organism>
<dbReference type="PANTHER" id="PTHR33279:SF6">
    <property type="entry name" value="SULFUR CARRIER PROTEIN YEDF-RELATED"/>
    <property type="match status" value="1"/>
</dbReference>
<evidence type="ECO:0000259" key="2">
    <source>
        <dbReference type="Pfam" id="PF01206"/>
    </source>
</evidence>
<dbReference type="InterPro" id="IPR036868">
    <property type="entry name" value="TusA-like_sf"/>
</dbReference>
<dbReference type="EMBL" id="FRAE01000023">
    <property type="protein sequence ID" value="SHJ95700.1"/>
    <property type="molecule type" value="Genomic_DNA"/>
</dbReference>
<name>A0A1M6NJ40_9FIRM</name>
<protein>
    <submittedName>
        <fullName evidence="3">TusA-related sulfurtransferase</fullName>
    </submittedName>
</protein>
<dbReference type="Pfam" id="PF01206">
    <property type="entry name" value="TusA"/>
    <property type="match status" value="1"/>
</dbReference>
<dbReference type="PANTHER" id="PTHR33279">
    <property type="entry name" value="SULFUR CARRIER PROTEIN YEDF-RELATED"/>
    <property type="match status" value="1"/>
</dbReference>
<keyword evidence="3" id="KW-0808">Transferase</keyword>
<dbReference type="Proteomes" id="UP000242497">
    <property type="component" value="Unassembled WGS sequence"/>
</dbReference>
<dbReference type="AlphaFoldDB" id="A0A1M6NJ40"/>
<accession>A0A1M6NJ40</accession>
<comment type="similarity">
    <text evidence="1">Belongs to the sulfur carrier protein TusA family.</text>
</comment>
<dbReference type="Gene3D" id="3.30.110.40">
    <property type="entry name" value="TusA-like domain"/>
    <property type="match status" value="1"/>
</dbReference>
<dbReference type="InterPro" id="IPR001455">
    <property type="entry name" value="TusA-like"/>
</dbReference>
<dbReference type="SUPFAM" id="SSF64307">
    <property type="entry name" value="SirA-like"/>
    <property type="match status" value="1"/>
</dbReference>
<evidence type="ECO:0000313" key="4">
    <source>
        <dbReference type="Proteomes" id="UP000242497"/>
    </source>
</evidence>
<dbReference type="GO" id="GO:0016740">
    <property type="term" value="F:transferase activity"/>
    <property type="evidence" value="ECO:0007669"/>
    <property type="project" value="UniProtKB-KW"/>
</dbReference>
<reference evidence="4" key="1">
    <citation type="submission" date="2016-11" db="EMBL/GenBank/DDBJ databases">
        <authorList>
            <person name="Varghese N."/>
            <person name="Submissions S."/>
        </authorList>
    </citation>
    <scope>NUCLEOTIDE SEQUENCE [LARGE SCALE GENOMIC DNA]</scope>
    <source>
        <strain evidence="4">DSM 15518</strain>
    </source>
</reference>
<keyword evidence="4" id="KW-1185">Reference proteome</keyword>
<sequence>MDWQYGMKIGIRKICNGGNCMAIREIDCSCEACPVPLLRAMKELKTMDAGDILIVHSDHSCVGINVQEWAKKNQYPVELVEADDGEWEIYIEKPKEK</sequence>
<evidence type="ECO:0000256" key="1">
    <source>
        <dbReference type="ARBA" id="ARBA00008984"/>
    </source>
</evidence>
<proteinExistence type="inferred from homology"/>
<evidence type="ECO:0000313" key="3">
    <source>
        <dbReference type="EMBL" id="SHJ95700.1"/>
    </source>
</evidence>
<gene>
    <name evidence="3" type="ORF">SAMN02744037_01279</name>
</gene>
<dbReference type="CDD" id="cd00291">
    <property type="entry name" value="SirA_YedF_YeeD"/>
    <property type="match status" value="1"/>
</dbReference>
<feature type="domain" description="UPF0033" evidence="2">
    <location>
        <begin position="24"/>
        <end position="93"/>
    </location>
</feature>